<dbReference type="AlphaFoldDB" id="T1GJR0"/>
<evidence type="ECO:0000313" key="2">
    <source>
        <dbReference type="Proteomes" id="UP000015102"/>
    </source>
</evidence>
<proteinExistence type="predicted"/>
<name>T1GJR0_MEGSC</name>
<sequence>MPDTKQESSFIFPRTLHSGTSNQTDPRVADRGTLLYPKFIYLNVIFMKTKYTKELSNRDLGLIFSLLKYSGLVVHNYYSSILYVQPSNIVREV</sequence>
<reference evidence="2" key="1">
    <citation type="submission" date="2013-02" db="EMBL/GenBank/DDBJ databases">
        <authorList>
            <person name="Hughes D."/>
        </authorList>
    </citation>
    <scope>NUCLEOTIDE SEQUENCE</scope>
    <source>
        <strain>Durham</strain>
        <strain evidence="2">NC isolate 2 -- Noor lab</strain>
    </source>
</reference>
<dbReference type="EnsemblMetazoa" id="MESCA003710-RA">
    <property type="protein sequence ID" value="MESCA003710-PA"/>
    <property type="gene ID" value="MESCA003710"/>
</dbReference>
<dbReference type="EMBL" id="CAQQ02160338">
    <property type="status" value="NOT_ANNOTATED_CDS"/>
    <property type="molecule type" value="Genomic_DNA"/>
</dbReference>
<dbReference type="HOGENOM" id="CLU_2402170_0_0_1"/>
<accession>T1GJR0</accession>
<dbReference type="Proteomes" id="UP000015102">
    <property type="component" value="Unassembled WGS sequence"/>
</dbReference>
<evidence type="ECO:0000313" key="1">
    <source>
        <dbReference type="EnsemblMetazoa" id="MESCA003710-PA"/>
    </source>
</evidence>
<dbReference type="EMBL" id="CAQQ02160337">
    <property type="status" value="NOT_ANNOTATED_CDS"/>
    <property type="molecule type" value="Genomic_DNA"/>
</dbReference>
<keyword evidence="2" id="KW-1185">Reference proteome</keyword>
<organism evidence="1 2">
    <name type="scientific">Megaselia scalaris</name>
    <name type="common">Humpbacked fly</name>
    <name type="synonym">Phora scalaris</name>
    <dbReference type="NCBI Taxonomy" id="36166"/>
    <lineage>
        <taxon>Eukaryota</taxon>
        <taxon>Metazoa</taxon>
        <taxon>Ecdysozoa</taxon>
        <taxon>Arthropoda</taxon>
        <taxon>Hexapoda</taxon>
        <taxon>Insecta</taxon>
        <taxon>Pterygota</taxon>
        <taxon>Neoptera</taxon>
        <taxon>Endopterygota</taxon>
        <taxon>Diptera</taxon>
        <taxon>Brachycera</taxon>
        <taxon>Muscomorpha</taxon>
        <taxon>Platypezoidea</taxon>
        <taxon>Phoridae</taxon>
        <taxon>Megaseliini</taxon>
        <taxon>Megaselia</taxon>
    </lineage>
</organism>
<dbReference type="EMBL" id="CAQQ02160336">
    <property type="status" value="NOT_ANNOTATED_CDS"/>
    <property type="molecule type" value="Genomic_DNA"/>
</dbReference>
<reference evidence="1" key="2">
    <citation type="submission" date="2015-06" db="UniProtKB">
        <authorList>
            <consortium name="EnsemblMetazoa"/>
        </authorList>
    </citation>
    <scope>IDENTIFICATION</scope>
</reference>
<protein>
    <submittedName>
        <fullName evidence="1">Uncharacterized protein</fullName>
    </submittedName>
</protein>